<protein>
    <submittedName>
        <fullName evidence="1">Uncharacterized protein</fullName>
    </submittedName>
</protein>
<comment type="caution">
    <text evidence="1">The sequence shown here is derived from an EMBL/GenBank/DDBJ whole genome shotgun (WGS) entry which is preliminary data.</text>
</comment>
<keyword evidence="2" id="KW-1185">Reference proteome</keyword>
<dbReference type="Proteomes" id="UP000245252">
    <property type="component" value="Unassembled WGS sequence"/>
</dbReference>
<proteinExistence type="predicted"/>
<reference evidence="1 2" key="1">
    <citation type="submission" date="2018-05" db="EMBL/GenBank/DDBJ databases">
        <title>The draft genome of strain NS-104.</title>
        <authorList>
            <person name="Hang P."/>
            <person name="Jiang J."/>
        </authorList>
    </citation>
    <scope>NUCLEOTIDE SEQUENCE [LARGE SCALE GENOMIC DNA]</scope>
    <source>
        <strain evidence="1 2">NS-104</strain>
    </source>
</reference>
<evidence type="ECO:0000313" key="1">
    <source>
        <dbReference type="EMBL" id="PWE57270.1"/>
    </source>
</evidence>
<sequence>MTSSGRDQAKTAKFPQTFEEFAAMAETALEQFWESQSLNDLFGAVLATVHAADWYNSEFGSGKFDKEAKKQFGGKCDGWDTLRRLGNGAKHAVKNTQPSADDLTSNDVEWEDKDAWDHLGMDIPYWTVEHKGEMRSVYSLCHQVLVQLKEESAAAKALRGA</sequence>
<dbReference type="OrthoDB" id="8192864at2"/>
<organism evidence="1 2">
    <name type="scientific">Metarhizobium album</name>
    <dbReference type="NCBI Taxonomy" id="2182425"/>
    <lineage>
        <taxon>Bacteria</taxon>
        <taxon>Pseudomonadati</taxon>
        <taxon>Pseudomonadota</taxon>
        <taxon>Alphaproteobacteria</taxon>
        <taxon>Hyphomicrobiales</taxon>
        <taxon>Rhizobiaceae</taxon>
        <taxon>Metarhizobium</taxon>
    </lineage>
</organism>
<dbReference type="RefSeq" id="WP_109457374.1">
    <property type="nucleotide sequence ID" value="NZ_QFBC01000002.1"/>
</dbReference>
<gene>
    <name evidence="1" type="ORF">DEM27_06435</name>
</gene>
<accession>A0A2U2DVD4</accession>
<evidence type="ECO:0000313" key="2">
    <source>
        <dbReference type="Proteomes" id="UP000245252"/>
    </source>
</evidence>
<dbReference type="AlphaFoldDB" id="A0A2U2DVD4"/>
<name>A0A2U2DVD4_9HYPH</name>
<dbReference type="EMBL" id="QFBC01000002">
    <property type="protein sequence ID" value="PWE57270.1"/>
    <property type="molecule type" value="Genomic_DNA"/>
</dbReference>